<accession>A0A0F9G8X7</accession>
<feature type="non-terminal residue" evidence="1">
    <location>
        <position position="91"/>
    </location>
</feature>
<gene>
    <name evidence="1" type="ORF">LCGC14_1855810</name>
</gene>
<dbReference type="EMBL" id="LAZR01018706">
    <property type="protein sequence ID" value="KKL95319.1"/>
    <property type="molecule type" value="Genomic_DNA"/>
</dbReference>
<protein>
    <submittedName>
        <fullName evidence="1">Uncharacterized protein</fullName>
    </submittedName>
</protein>
<reference evidence="1" key="1">
    <citation type="journal article" date="2015" name="Nature">
        <title>Complex archaea that bridge the gap between prokaryotes and eukaryotes.</title>
        <authorList>
            <person name="Spang A."/>
            <person name="Saw J.H."/>
            <person name="Jorgensen S.L."/>
            <person name="Zaremba-Niedzwiedzka K."/>
            <person name="Martijn J."/>
            <person name="Lind A.E."/>
            <person name="van Eijk R."/>
            <person name="Schleper C."/>
            <person name="Guy L."/>
            <person name="Ettema T.J."/>
        </authorList>
    </citation>
    <scope>NUCLEOTIDE SEQUENCE</scope>
</reference>
<name>A0A0F9G8X7_9ZZZZ</name>
<evidence type="ECO:0000313" key="1">
    <source>
        <dbReference type="EMBL" id="KKL95319.1"/>
    </source>
</evidence>
<proteinExistence type="predicted"/>
<dbReference type="AlphaFoldDB" id="A0A0F9G8X7"/>
<sequence>MKNEKPNQRQNVVFEFGILIQPYVELQQKQTPPTIDEYRIAVAKVNAGDANWRMGVKEYATYADDIVLNEEFQRLSHVAERFMFKIRNLLA</sequence>
<organism evidence="1">
    <name type="scientific">marine sediment metagenome</name>
    <dbReference type="NCBI Taxonomy" id="412755"/>
    <lineage>
        <taxon>unclassified sequences</taxon>
        <taxon>metagenomes</taxon>
        <taxon>ecological metagenomes</taxon>
    </lineage>
</organism>
<comment type="caution">
    <text evidence="1">The sequence shown here is derived from an EMBL/GenBank/DDBJ whole genome shotgun (WGS) entry which is preliminary data.</text>
</comment>